<dbReference type="Gene3D" id="1.10.630.10">
    <property type="entry name" value="Cytochrome P450"/>
    <property type="match status" value="1"/>
</dbReference>
<accession>A0A4U1JJU4</accession>
<comment type="caution">
    <text evidence="8">The sequence shown here is derived from an EMBL/GenBank/DDBJ whole genome shotgun (WGS) entry which is preliminary data.</text>
</comment>
<dbReference type="OrthoDB" id="4511384at2"/>
<dbReference type="SUPFAM" id="SSF48264">
    <property type="entry name" value="Cytochrome P450"/>
    <property type="match status" value="1"/>
</dbReference>
<gene>
    <name evidence="8" type="ORF">E8A74_03895</name>
</gene>
<dbReference type="InterPro" id="IPR036396">
    <property type="entry name" value="Cyt_P450_sf"/>
</dbReference>
<dbReference type="InterPro" id="IPR002397">
    <property type="entry name" value="Cyt_P450_B"/>
</dbReference>
<dbReference type="InterPro" id="IPR017972">
    <property type="entry name" value="Cyt_P450_CS"/>
</dbReference>
<evidence type="ECO:0000256" key="6">
    <source>
        <dbReference type="ARBA" id="ARBA00023033"/>
    </source>
</evidence>
<evidence type="ECO:0000313" key="8">
    <source>
        <dbReference type="EMBL" id="TKD12259.1"/>
    </source>
</evidence>
<dbReference type="PRINTS" id="PR00385">
    <property type="entry name" value="P450"/>
</dbReference>
<keyword evidence="5 7" id="KW-0408">Iron</keyword>
<protein>
    <submittedName>
        <fullName evidence="8">Cytochrome P450</fullName>
    </submittedName>
</protein>
<dbReference type="FunFam" id="1.10.630.10:FF:000018">
    <property type="entry name" value="Cytochrome P450 monooxygenase"/>
    <property type="match status" value="1"/>
</dbReference>
<name>A0A4U1JJU4_9BACT</name>
<dbReference type="GO" id="GO:0008395">
    <property type="term" value="F:steroid hydroxylase activity"/>
    <property type="evidence" value="ECO:0007669"/>
    <property type="project" value="TreeGrafter"/>
</dbReference>
<dbReference type="PROSITE" id="PS00086">
    <property type="entry name" value="CYTOCHROME_P450"/>
    <property type="match status" value="1"/>
</dbReference>
<keyword evidence="4 7" id="KW-0560">Oxidoreductase</keyword>
<evidence type="ECO:0000256" key="1">
    <source>
        <dbReference type="ARBA" id="ARBA00010617"/>
    </source>
</evidence>
<dbReference type="GO" id="GO:0006707">
    <property type="term" value="P:cholesterol catabolic process"/>
    <property type="evidence" value="ECO:0007669"/>
    <property type="project" value="TreeGrafter"/>
</dbReference>
<dbReference type="EMBL" id="SSMQ01000003">
    <property type="protein sequence ID" value="TKD12259.1"/>
    <property type="molecule type" value="Genomic_DNA"/>
</dbReference>
<dbReference type="GO" id="GO:0020037">
    <property type="term" value="F:heme binding"/>
    <property type="evidence" value="ECO:0007669"/>
    <property type="project" value="InterPro"/>
</dbReference>
<evidence type="ECO:0000256" key="7">
    <source>
        <dbReference type="RuleBase" id="RU000461"/>
    </source>
</evidence>
<dbReference type="PRINTS" id="PR00359">
    <property type="entry name" value="BP450"/>
</dbReference>
<keyword evidence="3 7" id="KW-0479">Metal-binding</keyword>
<dbReference type="GO" id="GO:0005506">
    <property type="term" value="F:iron ion binding"/>
    <property type="evidence" value="ECO:0007669"/>
    <property type="project" value="InterPro"/>
</dbReference>
<comment type="similarity">
    <text evidence="1 7">Belongs to the cytochrome P450 family.</text>
</comment>
<dbReference type="CDD" id="cd20625">
    <property type="entry name" value="CYP164-like"/>
    <property type="match status" value="1"/>
</dbReference>
<reference evidence="8 9" key="1">
    <citation type="submission" date="2019-04" db="EMBL/GenBank/DDBJ databases">
        <authorList>
            <person name="Li Y."/>
            <person name="Wang J."/>
        </authorList>
    </citation>
    <scope>NUCLEOTIDE SEQUENCE [LARGE SCALE GENOMIC DNA]</scope>
    <source>
        <strain evidence="8 9">DSM 14668</strain>
    </source>
</reference>
<keyword evidence="9" id="KW-1185">Reference proteome</keyword>
<evidence type="ECO:0000256" key="3">
    <source>
        <dbReference type="ARBA" id="ARBA00022723"/>
    </source>
</evidence>
<dbReference type="PANTHER" id="PTHR46696:SF4">
    <property type="entry name" value="BIOTIN BIOSYNTHESIS CYTOCHROME P450"/>
    <property type="match status" value="1"/>
</dbReference>
<dbReference type="Proteomes" id="UP000309215">
    <property type="component" value="Unassembled WGS sequence"/>
</dbReference>
<evidence type="ECO:0000313" key="9">
    <source>
        <dbReference type="Proteomes" id="UP000309215"/>
    </source>
</evidence>
<dbReference type="Pfam" id="PF00067">
    <property type="entry name" value="p450"/>
    <property type="match status" value="1"/>
</dbReference>
<dbReference type="InterPro" id="IPR001128">
    <property type="entry name" value="Cyt_P450"/>
</dbReference>
<organism evidence="8 9">
    <name type="scientific">Polyangium fumosum</name>
    <dbReference type="NCBI Taxonomy" id="889272"/>
    <lineage>
        <taxon>Bacteria</taxon>
        <taxon>Pseudomonadati</taxon>
        <taxon>Myxococcota</taxon>
        <taxon>Polyangia</taxon>
        <taxon>Polyangiales</taxon>
        <taxon>Polyangiaceae</taxon>
        <taxon>Polyangium</taxon>
    </lineage>
</organism>
<evidence type="ECO:0000256" key="5">
    <source>
        <dbReference type="ARBA" id="ARBA00023004"/>
    </source>
</evidence>
<evidence type="ECO:0000256" key="4">
    <source>
        <dbReference type="ARBA" id="ARBA00023002"/>
    </source>
</evidence>
<dbReference type="AlphaFoldDB" id="A0A4U1JJU4"/>
<keyword evidence="2 7" id="KW-0349">Heme</keyword>
<dbReference type="PANTHER" id="PTHR46696">
    <property type="entry name" value="P450, PUTATIVE (EUROFUNG)-RELATED"/>
    <property type="match status" value="1"/>
</dbReference>
<sequence length="428" mass="47993">MRGCAKIRGSRALKLDERGPPNIHRSVCMTSSTFSEPHSSGLPYYQELARKGEVHFEPSREMYLVLSHRLVRRVLTDPHTFSCRNGIENVFKDATSAPALLGLDPPDHTRLRALAASAFTPQTVARLKRCTYELAHRVLNEVIEAGAMDVVADISDKLPLMVIAGILGLPRDDWKHFLRWSHYIAAAAAPTVTREKEADHRGPLLEMRRYLLAEIEDRRTRPMEDLLSRFVHADVEGARLDTEEVLSLTMLLVSAGHGTTANGIGQGIRWLLAHPDQLDKLRRDRRLLPTAVEEILRYDPPMYMVPRVVTRTVDLEGHTLEEGDRLLYVAATANRDENVFSYPDQFDITRDPNPHLSFGYGIHFCLGAALARQEMRAALDVILDRCLHLERADTAPLEHGGAVHLNGLKHLRVRFQPGAQCSVDVAAA</sequence>
<evidence type="ECO:0000256" key="2">
    <source>
        <dbReference type="ARBA" id="ARBA00022617"/>
    </source>
</evidence>
<keyword evidence="6 7" id="KW-0503">Monooxygenase</keyword>
<proteinExistence type="inferred from homology"/>
<dbReference type="GO" id="GO:0036199">
    <property type="term" value="F:cholest-4-en-3-one 26-monooxygenase activity"/>
    <property type="evidence" value="ECO:0007669"/>
    <property type="project" value="TreeGrafter"/>
</dbReference>